<dbReference type="HOGENOM" id="CLU_2165366_0_0_2"/>
<dbReference type="AlphaFoldDB" id="H6Q8J4"/>
<dbReference type="Proteomes" id="UP000009062">
    <property type="component" value="Chromosome"/>
</dbReference>
<organism evidence="1 2">
    <name type="scientific">Pyrobaculum oguniense (strain DSM 13380 / JCM 10595 / TE7)</name>
    <dbReference type="NCBI Taxonomy" id="698757"/>
    <lineage>
        <taxon>Archaea</taxon>
        <taxon>Thermoproteota</taxon>
        <taxon>Thermoprotei</taxon>
        <taxon>Thermoproteales</taxon>
        <taxon>Thermoproteaceae</taxon>
        <taxon>Pyrobaculum</taxon>
    </lineage>
</organism>
<gene>
    <name evidence="1" type="ordered locus">Pogu_1049</name>
</gene>
<evidence type="ECO:0000313" key="1">
    <source>
        <dbReference type="EMBL" id="AFA39076.1"/>
    </source>
</evidence>
<proteinExistence type="predicted"/>
<dbReference type="STRING" id="698757.Pogu_1049"/>
<evidence type="ECO:0000313" key="2">
    <source>
        <dbReference type="Proteomes" id="UP000009062"/>
    </source>
</evidence>
<protein>
    <submittedName>
        <fullName evidence="1">Uncharacterized protein</fullName>
    </submittedName>
</protein>
<keyword evidence="2" id="KW-1185">Reference proteome</keyword>
<dbReference type="KEGG" id="pog:Pogu_1049"/>
<name>H6Q8J4_PYROT</name>
<dbReference type="EMBL" id="CP003316">
    <property type="protein sequence ID" value="AFA39076.1"/>
    <property type="molecule type" value="Genomic_DNA"/>
</dbReference>
<sequence>MTLGAGFFIRIIESGLLSGWDELTEEYKSPIELRFEKTHYTALGGVPVVFKIYRLGEFKRVAVAETDDPSPLAELLGVENFFAKKGNRVYLSATHVETLEELGVIPPAER</sequence>
<accession>H6Q8J4</accession>
<reference evidence="1 2" key="1">
    <citation type="journal article" date="2012" name="Stand. Genomic Sci.">
        <title>Complete genome sequence of Pyrobaculum oguniense.</title>
        <authorList>
            <person name="Bernick D.L."/>
            <person name="Karplus K."/>
            <person name="Lui L.M."/>
            <person name="Coker J.K."/>
            <person name="Murphy J.N."/>
            <person name="Chan P.P."/>
            <person name="Cozen A.E."/>
            <person name="Lowe T.M."/>
        </authorList>
    </citation>
    <scope>NUCLEOTIDE SEQUENCE [LARGE SCALE GENOMIC DNA]</scope>
    <source>
        <strain evidence="1 2">TE7</strain>
    </source>
</reference>